<dbReference type="Proteomes" id="UP000030104">
    <property type="component" value="Unassembled WGS sequence"/>
</dbReference>
<dbReference type="STRING" id="40296.A0A0A2L941"/>
<dbReference type="InterPro" id="IPR011009">
    <property type="entry name" value="Kinase-like_dom_sf"/>
</dbReference>
<keyword evidence="4" id="KW-0808">Transferase</keyword>
<organism evidence="12 13">
    <name type="scientific">Penicillium italicum</name>
    <name type="common">Blue mold</name>
    <dbReference type="NCBI Taxonomy" id="40296"/>
    <lineage>
        <taxon>Eukaryota</taxon>
        <taxon>Fungi</taxon>
        <taxon>Dikarya</taxon>
        <taxon>Ascomycota</taxon>
        <taxon>Pezizomycotina</taxon>
        <taxon>Eurotiomycetes</taxon>
        <taxon>Eurotiomycetidae</taxon>
        <taxon>Eurotiales</taxon>
        <taxon>Aspergillaceae</taxon>
        <taxon>Penicillium</taxon>
    </lineage>
</organism>
<dbReference type="Gene3D" id="1.20.5.170">
    <property type="match status" value="1"/>
</dbReference>
<evidence type="ECO:0000256" key="9">
    <source>
        <dbReference type="SAM" id="MobiDB-lite"/>
    </source>
</evidence>
<dbReference type="Pfam" id="PF00069">
    <property type="entry name" value="Pkinase"/>
    <property type="match status" value="1"/>
</dbReference>
<evidence type="ECO:0000256" key="8">
    <source>
        <dbReference type="ARBA" id="ARBA00061056"/>
    </source>
</evidence>
<dbReference type="OrthoDB" id="192887at2759"/>
<gene>
    <name evidence="12" type="ORF">PITC_030500</name>
</gene>
<evidence type="ECO:0000256" key="5">
    <source>
        <dbReference type="ARBA" id="ARBA00022741"/>
    </source>
</evidence>
<dbReference type="PANTHER" id="PTHR24055">
    <property type="entry name" value="MITOGEN-ACTIVATED PROTEIN KINASE"/>
    <property type="match status" value="1"/>
</dbReference>
<dbReference type="EC" id="2.7.11.24" evidence="2"/>
<evidence type="ECO:0000256" key="4">
    <source>
        <dbReference type="ARBA" id="ARBA00022679"/>
    </source>
</evidence>
<dbReference type="PhylomeDB" id="A0A0A2L941"/>
<protein>
    <recommendedName>
        <fullName evidence="2">mitogen-activated protein kinase</fullName>
        <ecNumber evidence="2">2.7.11.24</ecNumber>
    </recommendedName>
</protein>
<dbReference type="Gene3D" id="3.30.200.20">
    <property type="entry name" value="Phosphorylase Kinase, domain 1"/>
    <property type="match status" value="1"/>
</dbReference>
<dbReference type="InterPro" id="IPR003527">
    <property type="entry name" value="MAP_kinase_CS"/>
</dbReference>
<dbReference type="EMBL" id="JQGA01000443">
    <property type="protein sequence ID" value="KGO75698.1"/>
    <property type="molecule type" value="Genomic_DNA"/>
</dbReference>
<dbReference type="SUPFAM" id="SSF57959">
    <property type="entry name" value="Leucine zipper domain"/>
    <property type="match status" value="1"/>
</dbReference>
<dbReference type="AlphaFoldDB" id="A0A0A2L941"/>
<dbReference type="PROSITE" id="PS00036">
    <property type="entry name" value="BZIP_BASIC"/>
    <property type="match status" value="1"/>
</dbReference>
<dbReference type="SUPFAM" id="SSF56112">
    <property type="entry name" value="Protein kinase-like (PK-like)"/>
    <property type="match status" value="1"/>
</dbReference>
<dbReference type="InterPro" id="IPR004827">
    <property type="entry name" value="bZIP"/>
</dbReference>
<comment type="caution">
    <text evidence="12">The sequence shown here is derived from an EMBL/GenBank/DDBJ whole genome shotgun (WGS) entry which is preliminary data.</text>
</comment>
<dbReference type="Gene3D" id="1.10.510.10">
    <property type="entry name" value="Transferase(Phosphotransferase) domain 1"/>
    <property type="match status" value="1"/>
</dbReference>
<feature type="domain" description="BZIP" evidence="11">
    <location>
        <begin position="14"/>
        <end position="77"/>
    </location>
</feature>
<dbReference type="InterPro" id="IPR008271">
    <property type="entry name" value="Ser/Thr_kinase_AS"/>
</dbReference>
<dbReference type="SMART" id="SM00220">
    <property type="entry name" value="S_TKc"/>
    <property type="match status" value="1"/>
</dbReference>
<dbReference type="GO" id="GO:0005524">
    <property type="term" value="F:ATP binding"/>
    <property type="evidence" value="ECO:0007669"/>
    <property type="project" value="UniProtKB-KW"/>
</dbReference>
<dbReference type="SMART" id="SM00338">
    <property type="entry name" value="BRLZ"/>
    <property type="match status" value="1"/>
</dbReference>
<comment type="similarity">
    <text evidence="8">Belongs to the protein kinase superfamily. Ser/Thr protein kinase family. MAP kinase subfamily.</text>
</comment>
<keyword evidence="5" id="KW-0547">Nucleotide-binding</keyword>
<dbReference type="InterPro" id="IPR046347">
    <property type="entry name" value="bZIP_sf"/>
</dbReference>
<feature type="region of interest" description="Disordered" evidence="9">
    <location>
        <begin position="98"/>
        <end position="140"/>
    </location>
</feature>
<dbReference type="GO" id="GO:0004707">
    <property type="term" value="F:MAP kinase activity"/>
    <property type="evidence" value="ECO:0007669"/>
    <property type="project" value="UniProtKB-EC"/>
</dbReference>
<name>A0A0A2L941_PENIT</name>
<comment type="cofactor">
    <cofactor evidence="1">
        <name>Mg(2+)</name>
        <dbReference type="ChEBI" id="CHEBI:18420"/>
    </cofactor>
</comment>
<accession>A0A0A2L941</accession>
<keyword evidence="6" id="KW-0418">Kinase</keyword>
<dbReference type="PROSITE" id="PS50011">
    <property type="entry name" value="PROTEIN_KINASE_DOM"/>
    <property type="match status" value="1"/>
</dbReference>
<dbReference type="InterPro" id="IPR000719">
    <property type="entry name" value="Prot_kinase_dom"/>
</dbReference>
<evidence type="ECO:0000256" key="1">
    <source>
        <dbReference type="ARBA" id="ARBA00001946"/>
    </source>
</evidence>
<evidence type="ECO:0000256" key="7">
    <source>
        <dbReference type="ARBA" id="ARBA00022840"/>
    </source>
</evidence>
<feature type="region of interest" description="Disordered" evidence="9">
    <location>
        <begin position="1"/>
        <end position="45"/>
    </location>
</feature>
<evidence type="ECO:0000313" key="13">
    <source>
        <dbReference type="Proteomes" id="UP000030104"/>
    </source>
</evidence>
<evidence type="ECO:0000259" key="11">
    <source>
        <dbReference type="PROSITE" id="PS50217"/>
    </source>
</evidence>
<reference evidence="12 13" key="1">
    <citation type="journal article" date="2015" name="Mol. Plant Microbe Interact.">
        <title>Genome, transcriptome, and functional analyses of Penicillium expansum provide new insights into secondary metabolism and pathogenicity.</title>
        <authorList>
            <person name="Ballester A.R."/>
            <person name="Marcet-Houben M."/>
            <person name="Levin E."/>
            <person name="Sela N."/>
            <person name="Selma-Lazaro C."/>
            <person name="Carmona L."/>
            <person name="Wisniewski M."/>
            <person name="Droby S."/>
            <person name="Gonzalez-Candelas L."/>
            <person name="Gabaldon T."/>
        </authorList>
    </citation>
    <scope>NUCLEOTIDE SEQUENCE [LARGE SCALE GENOMIC DNA]</scope>
    <source>
        <strain evidence="12 13">PHI-1</strain>
    </source>
</reference>
<dbReference type="GO" id="GO:0003700">
    <property type="term" value="F:DNA-binding transcription factor activity"/>
    <property type="evidence" value="ECO:0007669"/>
    <property type="project" value="InterPro"/>
</dbReference>
<proteinExistence type="inferred from homology"/>
<evidence type="ECO:0000256" key="3">
    <source>
        <dbReference type="ARBA" id="ARBA00022527"/>
    </source>
</evidence>
<evidence type="ECO:0000313" key="12">
    <source>
        <dbReference type="EMBL" id="KGO75698.1"/>
    </source>
</evidence>
<keyword evidence="3" id="KW-0723">Serine/threonine-protein kinase</keyword>
<evidence type="ECO:0000256" key="6">
    <source>
        <dbReference type="ARBA" id="ARBA00022777"/>
    </source>
</evidence>
<dbReference type="FunFam" id="1.10.510.10:FF:000049">
    <property type="entry name" value="Mitogen-activated protein kinase"/>
    <property type="match status" value="1"/>
</dbReference>
<dbReference type="PROSITE" id="PS00108">
    <property type="entry name" value="PROTEIN_KINASE_ST"/>
    <property type="match status" value="1"/>
</dbReference>
<dbReference type="OMA" id="GPMKSIQ"/>
<dbReference type="PROSITE" id="PS01351">
    <property type="entry name" value="MAPK"/>
    <property type="match status" value="1"/>
</dbReference>
<keyword evidence="7" id="KW-0067">ATP-binding</keyword>
<sequence length="542" mass="61044">MKSVSPTSTSQPVSPGRAKHLERNRVAANKCRERKKREHKQIERRLTDETEKKDILLAQLNCLREEVWGLKNLIFQHAECQDHQINHQLARMTQTVLQGPTNQDPNSNLPTRSSPTFSTGTWSDGSVADDTGANPTGPGAYNNDWTVLPAIANDFTPYEPNGNGFTDSLFENFINADNGIIYFRIISDDAHGLTYATLRGANGNLLPEISNGSARDQLAHRTVAVKKLAEPFKTPAIARHMFREMKLLRQLRHENIINLTDIFISPSEDIYIVTELMATDLNTILKSKTVEDQFAQYFMYQIMRGLKYLHSAGVIHRDLKPSNILVNENCDLKICDFGLARIQEPHMTGYVSTRYYRAPEIMLTWRKYDEKVDMWSAGCIFAELLLGEPLFPGTNHINQFCVITDLLGNPPEEVVNNITSENTLNFVNSLPRRERKPISQLIPKANADAAALIEKMLVFDPQVRISAAEALTSPYLAPYHDPNDEPVAAEKFDWAFLEANLPADIWKTIMYGEVLAFHAEMNQSGQSGPMKSIQQVDGMDIG</sequence>
<keyword evidence="13" id="KW-1185">Reference proteome</keyword>
<dbReference type="PROSITE" id="PS50217">
    <property type="entry name" value="BZIP"/>
    <property type="match status" value="1"/>
</dbReference>
<evidence type="ECO:0000256" key="2">
    <source>
        <dbReference type="ARBA" id="ARBA00012411"/>
    </source>
</evidence>
<dbReference type="CDD" id="cd14687">
    <property type="entry name" value="bZIP_ATF2"/>
    <property type="match status" value="1"/>
</dbReference>
<dbReference type="HOGENOM" id="CLU_502573_0_0_1"/>
<dbReference type="InterPro" id="IPR050117">
    <property type="entry name" value="MAPK"/>
</dbReference>
<evidence type="ECO:0000259" key="10">
    <source>
        <dbReference type="PROSITE" id="PS50011"/>
    </source>
</evidence>
<feature type="compositionally biased region" description="Low complexity" evidence="9">
    <location>
        <begin position="1"/>
        <end position="15"/>
    </location>
</feature>
<feature type="domain" description="Protein kinase" evidence="10">
    <location>
        <begin position="180"/>
        <end position="476"/>
    </location>
</feature>
<feature type="compositionally biased region" description="Polar residues" evidence="9">
    <location>
        <begin position="98"/>
        <end position="124"/>
    </location>
</feature>